<keyword evidence="2" id="KW-0812">Transmembrane</keyword>
<organism evidence="4 5">
    <name type="scientific">Trapa natans</name>
    <name type="common">Water chestnut</name>
    <dbReference type="NCBI Taxonomy" id="22666"/>
    <lineage>
        <taxon>Eukaryota</taxon>
        <taxon>Viridiplantae</taxon>
        <taxon>Streptophyta</taxon>
        <taxon>Embryophyta</taxon>
        <taxon>Tracheophyta</taxon>
        <taxon>Spermatophyta</taxon>
        <taxon>Magnoliopsida</taxon>
        <taxon>eudicotyledons</taxon>
        <taxon>Gunneridae</taxon>
        <taxon>Pentapetalae</taxon>
        <taxon>rosids</taxon>
        <taxon>malvids</taxon>
        <taxon>Myrtales</taxon>
        <taxon>Lythraceae</taxon>
        <taxon>Trapa</taxon>
    </lineage>
</organism>
<evidence type="ECO:0000313" key="4">
    <source>
        <dbReference type="EMBL" id="KAK4791982.1"/>
    </source>
</evidence>
<dbReference type="InterPro" id="IPR050704">
    <property type="entry name" value="Peptidase_C85-like"/>
</dbReference>
<dbReference type="EMBL" id="JAXQNO010000008">
    <property type="protein sequence ID" value="KAK4791982.1"/>
    <property type="molecule type" value="Genomic_DNA"/>
</dbReference>
<reference evidence="4 5" key="1">
    <citation type="journal article" date="2023" name="Hortic Res">
        <title>Pangenome of water caltrop reveals structural variations and asymmetric subgenome divergence after allopolyploidization.</title>
        <authorList>
            <person name="Zhang X."/>
            <person name="Chen Y."/>
            <person name="Wang L."/>
            <person name="Yuan Y."/>
            <person name="Fang M."/>
            <person name="Shi L."/>
            <person name="Lu R."/>
            <person name="Comes H.P."/>
            <person name="Ma Y."/>
            <person name="Chen Y."/>
            <person name="Huang G."/>
            <person name="Zhou Y."/>
            <person name="Zheng Z."/>
            <person name="Qiu Y."/>
        </authorList>
    </citation>
    <scope>NUCLEOTIDE SEQUENCE [LARGE SCALE GENOMIC DNA]</scope>
    <source>
        <strain evidence="4">F231</strain>
    </source>
</reference>
<comment type="similarity">
    <text evidence="1">Belongs to the peptidase C85 family.</text>
</comment>
<sequence>MCIVLLLKGRAVCVGLLFYDFLCGPSIISMWHLLYYCNHTISSVQHGTKVDKEIPLDDEEVSDHQRLLNRLGLYGLVENRIQGDGNCQFCAISDQIYRSPEYHKFERQQIIQQLKSHPEIYGGYVPMTYAKYVNKMSKCGEWGDHVTLQAAADMVWKIKLP</sequence>
<keyword evidence="2" id="KW-0472">Membrane</keyword>
<evidence type="ECO:0000256" key="2">
    <source>
        <dbReference type="SAM" id="Phobius"/>
    </source>
</evidence>
<dbReference type="Pfam" id="PF02338">
    <property type="entry name" value="OTU"/>
    <property type="match status" value="1"/>
</dbReference>
<dbReference type="InterPro" id="IPR003323">
    <property type="entry name" value="OTU_dom"/>
</dbReference>
<feature type="domain" description="OTU" evidence="3">
    <location>
        <begin position="82"/>
        <end position="154"/>
    </location>
</feature>
<keyword evidence="5" id="KW-1185">Reference proteome</keyword>
<dbReference type="GO" id="GO:0004843">
    <property type="term" value="F:cysteine-type deubiquitinase activity"/>
    <property type="evidence" value="ECO:0007669"/>
    <property type="project" value="TreeGrafter"/>
</dbReference>
<comment type="caution">
    <text evidence="4">The sequence shown here is derived from an EMBL/GenBank/DDBJ whole genome shotgun (WGS) entry which is preliminary data.</text>
</comment>
<protein>
    <recommendedName>
        <fullName evidence="3">OTU domain-containing protein</fullName>
    </recommendedName>
</protein>
<evidence type="ECO:0000313" key="5">
    <source>
        <dbReference type="Proteomes" id="UP001346149"/>
    </source>
</evidence>
<dbReference type="PANTHER" id="PTHR12419">
    <property type="entry name" value="OTU DOMAIN CONTAINING PROTEIN"/>
    <property type="match status" value="1"/>
</dbReference>
<dbReference type="InterPro" id="IPR038765">
    <property type="entry name" value="Papain-like_cys_pep_sf"/>
</dbReference>
<feature type="transmembrane region" description="Helical" evidence="2">
    <location>
        <begin position="12"/>
        <end position="34"/>
    </location>
</feature>
<dbReference type="AlphaFoldDB" id="A0AAN7LTG4"/>
<dbReference type="Gene3D" id="3.90.70.80">
    <property type="match status" value="1"/>
</dbReference>
<dbReference type="Proteomes" id="UP001346149">
    <property type="component" value="Unassembled WGS sequence"/>
</dbReference>
<gene>
    <name evidence="4" type="ORF">SAY86_022417</name>
</gene>
<keyword evidence="2" id="KW-1133">Transmembrane helix</keyword>
<evidence type="ECO:0000259" key="3">
    <source>
        <dbReference type="Pfam" id="PF02338"/>
    </source>
</evidence>
<dbReference type="GO" id="GO:0016579">
    <property type="term" value="P:protein deubiquitination"/>
    <property type="evidence" value="ECO:0007669"/>
    <property type="project" value="TreeGrafter"/>
</dbReference>
<evidence type="ECO:0000256" key="1">
    <source>
        <dbReference type="ARBA" id="ARBA00010407"/>
    </source>
</evidence>
<dbReference type="SUPFAM" id="SSF54001">
    <property type="entry name" value="Cysteine proteinases"/>
    <property type="match status" value="1"/>
</dbReference>
<dbReference type="PANTHER" id="PTHR12419:SF111">
    <property type="entry name" value="OVARIAN TUMOR DOMAIN-CONTAINING DEUBIQUITINATING ENZYME 9"/>
    <property type="match status" value="1"/>
</dbReference>
<proteinExistence type="inferred from homology"/>
<accession>A0AAN7LTG4</accession>
<name>A0AAN7LTG4_TRANT</name>